<dbReference type="PANTHER" id="PTHR32438">
    <property type="entry name" value="4-ALPHA-GLUCANOTRANSFERASE DPE1, CHLOROPLASTIC/AMYLOPLASTIC"/>
    <property type="match status" value="1"/>
</dbReference>
<dbReference type="InterPro" id="IPR003385">
    <property type="entry name" value="Glyco_hydro_77"/>
</dbReference>
<dbReference type="InterPro" id="IPR017853">
    <property type="entry name" value="GH"/>
</dbReference>
<evidence type="ECO:0000313" key="11">
    <source>
        <dbReference type="EMBL" id="ABX09037.1"/>
    </source>
</evidence>
<dbReference type="GO" id="GO:0004134">
    <property type="term" value="F:4-alpha-glucanotransferase activity"/>
    <property type="evidence" value="ECO:0007669"/>
    <property type="project" value="UniProtKB-EC"/>
</dbReference>
<dbReference type="GO" id="GO:0005975">
    <property type="term" value="P:carbohydrate metabolic process"/>
    <property type="evidence" value="ECO:0007669"/>
    <property type="project" value="InterPro"/>
</dbReference>
<dbReference type="NCBIfam" id="NF011079">
    <property type="entry name" value="PRK14508.1-2"/>
    <property type="match status" value="1"/>
</dbReference>
<evidence type="ECO:0000256" key="5">
    <source>
        <dbReference type="ARBA" id="ARBA00022676"/>
    </source>
</evidence>
<dbReference type="OrthoDB" id="9811841at2"/>
<evidence type="ECO:0000256" key="4">
    <source>
        <dbReference type="ARBA" id="ARBA00020295"/>
    </source>
</evidence>
<proteinExistence type="inferred from homology"/>
<evidence type="ECO:0000313" key="12">
    <source>
        <dbReference type="Proteomes" id="UP000000788"/>
    </source>
</evidence>
<dbReference type="RefSeq" id="WP_012195658.1">
    <property type="nucleotide sequence ID" value="NC_009976.1"/>
</dbReference>
<keyword evidence="6 10" id="KW-0808">Transferase</keyword>
<evidence type="ECO:0000256" key="8">
    <source>
        <dbReference type="ARBA" id="ARBA00031423"/>
    </source>
</evidence>
<keyword evidence="12" id="KW-1185">Reference proteome</keyword>
<dbReference type="Pfam" id="PF02446">
    <property type="entry name" value="Glyco_hydro_77"/>
    <property type="match status" value="1"/>
</dbReference>
<comment type="similarity">
    <text evidence="2 10">Belongs to the disproportionating enzyme family.</text>
</comment>
<dbReference type="AlphaFoldDB" id="A9BB25"/>
<dbReference type="eggNOG" id="COG1640">
    <property type="taxonomic scope" value="Bacteria"/>
</dbReference>
<name>A9BB25_PROM4</name>
<evidence type="ECO:0000256" key="6">
    <source>
        <dbReference type="ARBA" id="ARBA00022679"/>
    </source>
</evidence>
<dbReference type="EC" id="2.4.1.25" evidence="3 10"/>
<dbReference type="NCBIfam" id="TIGR00217">
    <property type="entry name" value="malQ"/>
    <property type="match status" value="1"/>
</dbReference>
<sequence length="515" mass="59214">MIEVNSAKPRFSGVLLHPTSLPGKRTCGGFGQEARDWLELLAKSGISVWQVLPLSPPDSTGSPYSSPSSFAFNPWLLDVNDLAQQGFIAMDVCNELSSSKQDINSSMDFDLANLHSRKLGQALRKEWPIQNSSSHKEFLDWCADQFWLEDHVMFMELRIQNNQLPWWEWPEDLALHNKKELNNFKVNFKEALLEHSLLQWHLDRQWSSIRSLANDLGILIFGDLPFYVSRDSADVWSNRSLFSILANGEMYMQSGVPPDYFSETGQLWGTPVYRWQSNKRSHFRWWRRRLSRQWNQFDLLRLDHFRALDSFWAVPGNDKTAQDGSWIPSPGLKLLKLLKKDYGQKLPLIAEDLGVITPRVEKLRNYFGLPGMKILQFAFDGNQENPYLPENIRDYRSIVYTGTHDNETTTGWWAEVGPEIKSRLRKQSNQENDSPAWQLIELGLQTQACLFIAPMQDILGLGNEARFNTPGTVKRSNWSWRLEAFNDSVLAGVEKYGQLSKSYGRSFAEVSTLIG</sequence>
<dbReference type="CAZy" id="GH77">
    <property type="family name" value="Glycoside Hydrolase Family 77"/>
</dbReference>
<keyword evidence="7 10" id="KW-0119">Carbohydrate metabolism</keyword>
<evidence type="ECO:0000256" key="2">
    <source>
        <dbReference type="ARBA" id="ARBA00005684"/>
    </source>
</evidence>
<organism evidence="11 12">
    <name type="scientific">Prochlorococcus marinus (strain MIT 9211)</name>
    <dbReference type="NCBI Taxonomy" id="93059"/>
    <lineage>
        <taxon>Bacteria</taxon>
        <taxon>Bacillati</taxon>
        <taxon>Cyanobacteriota</taxon>
        <taxon>Cyanophyceae</taxon>
        <taxon>Synechococcales</taxon>
        <taxon>Prochlorococcaceae</taxon>
        <taxon>Prochlorococcus</taxon>
    </lineage>
</organism>
<dbReference type="SUPFAM" id="SSF51445">
    <property type="entry name" value="(Trans)glycosidases"/>
    <property type="match status" value="1"/>
</dbReference>
<reference evidence="11 12" key="1">
    <citation type="journal article" date="2007" name="PLoS Genet.">
        <title>Patterns and implications of gene gain and loss in the evolution of Prochlorococcus.</title>
        <authorList>
            <person name="Kettler G.C."/>
            <person name="Martiny A.C."/>
            <person name="Huang K."/>
            <person name="Zucker J."/>
            <person name="Coleman M.L."/>
            <person name="Rodrigue S."/>
            <person name="Chen F."/>
            <person name="Lapidus A."/>
            <person name="Ferriera S."/>
            <person name="Johnson J."/>
            <person name="Steglich C."/>
            <person name="Church G.M."/>
            <person name="Richardson P."/>
            <person name="Chisholm S.W."/>
        </authorList>
    </citation>
    <scope>NUCLEOTIDE SEQUENCE [LARGE SCALE GENOMIC DNA]</scope>
    <source>
        <strain evidence="12">MIT 9211</strain>
    </source>
</reference>
<evidence type="ECO:0000256" key="1">
    <source>
        <dbReference type="ARBA" id="ARBA00000439"/>
    </source>
</evidence>
<evidence type="ECO:0000256" key="7">
    <source>
        <dbReference type="ARBA" id="ARBA00023277"/>
    </source>
</evidence>
<evidence type="ECO:0000256" key="10">
    <source>
        <dbReference type="RuleBase" id="RU361207"/>
    </source>
</evidence>
<keyword evidence="5 10" id="KW-0328">Glycosyltransferase</keyword>
<comment type="catalytic activity">
    <reaction evidence="1 10">
        <text>Transfers a segment of a (1-&gt;4)-alpha-D-glucan to a new position in an acceptor, which may be glucose or a (1-&gt;4)-alpha-D-glucan.</text>
        <dbReference type="EC" id="2.4.1.25"/>
    </reaction>
</comment>
<evidence type="ECO:0000256" key="3">
    <source>
        <dbReference type="ARBA" id="ARBA00012560"/>
    </source>
</evidence>
<gene>
    <name evidence="11" type="primary">malQ</name>
    <name evidence="11" type="ordered locus">P9211_11061</name>
</gene>
<dbReference type="STRING" id="93059.P9211_11061"/>
<protein>
    <recommendedName>
        <fullName evidence="4 10">4-alpha-glucanotransferase</fullName>
        <ecNumber evidence="3 10">2.4.1.25</ecNumber>
    </recommendedName>
    <alternativeName>
        <fullName evidence="8 10">Amylomaltase</fullName>
    </alternativeName>
    <alternativeName>
        <fullName evidence="9 10">Disproportionating enzyme</fullName>
    </alternativeName>
</protein>
<dbReference type="PANTHER" id="PTHR32438:SF5">
    <property type="entry name" value="4-ALPHA-GLUCANOTRANSFERASE DPE1, CHLOROPLASTIC_AMYLOPLASTIC"/>
    <property type="match status" value="1"/>
</dbReference>
<accession>A9BB25</accession>
<dbReference type="KEGG" id="pmj:P9211_11061"/>
<dbReference type="NCBIfam" id="NF011080">
    <property type="entry name" value="PRK14508.1-3"/>
    <property type="match status" value="1"/>
</dbReference>
<dbReference type="HOGENOM" id="CLU_014132_1_0_3"/>
<evidence type="ECO:0000256" key="9">
    <source>
        <dbReference type="ARBA" id="ARBA00031501"/>
    </source>
</evidence>
<dbReference type="Gene3D" id="3.20.20.80">
    <property type="entry name" value="Glycosidases"/>
    <property type="match status" value="1"/>
</dbReference>
<dbReference type="Proteomes" id="UP000000788">
    <property type="component" value="Chromosome"/>
</dbReference>
<dbReference type="EMBL" id="CP000878">
    <property type="protein sequence ID" value="ABX09037.1"/>
    <property type="molecule type" value="Genomic_DNA"/>
</dbReference>